<keyword evidence="4" id="KW-1185">Reference proteome</keyword>
<dbReference type="Proteomes" id="UP001152747">
    <property type="component" value="Unassembled WGS sequence"/>
</dbReference>
<evidence type="ECO:0000256" key="2">
    <source>
        <dbReference type="SAM" id="SignalP"/>
    </source>
</evidence>
<reference evidence="3" key="1">
    <citation type="submission" date="2022-11" db="EMBL/GenBank/DDBJ databases">
        <authorList>
            <person name="Kikuchi T."/>
        </authorList>
    </citation>
    <scope>NUCLEOTIDE SEQUENCE</scope>
    <source>
        <strain evidence="3">PS1010</strain>
    </source>
</reference>
<evidence type="ECO:0000313" key="3">
    <source>
        <dbReference type="EMBL" id="CAI5454046.1"/>
    </source>
</evidence>
<keyword evidence="1" id="KW-1133">Transmembrane helix</keyword>
<organism evidence="3 4">
    <name type="scientific">Caenorhabditis angaria</name>
    <dbReference type="NCBI Taxonomy" id="860376"/>
    <lineage>
        <taxon>Eukaryota</taxon>
        <taxon>Metazoa</taxon>
        <taxon>Ecdysozoa</taxon>
        <taxon>Nematoda</taxon>
        <taxon>Chromadorea</taxon>
        <taxon>Rhabditida</taxon>
        <taxon>Rhabditina</taxon>
        <taxon>Rhabditomorpha</taxon>
        <taxon>Rhabditoidea</taxon>
        <taxon>Rhabditidae</taxon>
        <taxon>Peloderinae</taxon>
        <taxon>Caenorhabditis</taxon>
    </lineage>
</organism>
<keyword evidence="2" id="KW-0732">Signal</keyword>
<feature type="signal peptide" evidence="2">
    <location>
        <begin position="1"/>
        <end position="19"/>
    </location>
</feature>
<gene>
    <name evidence="3" type="ORF">CAMP_LOCUS16683</name>
</gene>
<evidence type="ECO:0000256" key="1">
    <source>
        <dbReference type="SAM" id="Phobius"/>
    </source>
</evidence>
<protein>
    <recommendedName>
        <fullName evidence="5">CcmD family protein</fullName>
    </recommendedName>
</protein>
<name>A0A9P1NAB8_9PELO</name>
<comment type="caution">
    <text evidence="3">The sequence shown here is derived from an EMBL/GenBank/DDBJ whole genome shotgun (WGS) entry which is preliminary data.</text>
</comment>
<evidence type="ECO:0000313" key="4">
    <source>
        <dbReference type="Proteomes" id="UP001152747"/>
    </source>
</evidence>
<keyword evidence="1" id="KW-0472">Membrane</keyword>
<feature type="chain" id="PRO_5040114753" description="CcmD family protein" evidence="2">
    <location>
        <begin position="20"/>
        <end position="76"/>
    </location>
</feature>
<dbReference type="AlphaFoldDB" id="A0A9P1NAB8"/>
<feature type="transmembrane region" description="Helical" evidence="1">
    <location>
        <begin position="43"/>
        <end position="67"/>
    </location>
</feature>
<evidence type="ECO:0008006" key="5">
    <source>
        <dbReference type="Google" id="ProtNLM"/>
    </source>
</evidence>
<keyword evidence="1" id="KW-0812">Transmembrane</keyword>
<dbReference type="EMBL" id="CANHGI010000006">
    <property type="protein sequence ID" value="CAI5454046.1"/>
    <property type="molecule type" value="Genomic_DNA"/>
</dbReference>
<sequence>MLFPKIIIFSIFLISIVDQLPTTKLSGSEFTMKPEKASLDFSITYYLALVLTVILIVFFYYWGIAVAKERNAPKIK</sequence>
<proteinExistence type="predicted"/>
<accession>A0A9P1NAB8</accession>